<dbReference type="SUPFAM" id="SSF52540">
    <property type="entry name" value="P-loop containing nucleoside triphosphate hydrolases"/>
    <property type="match status" value="1"/>
</dbReference>
<reference evidence="5" key="2">
    <citation type="journal article" date="2014" name="ISME J.">
        <title>Microbial stratification in low pH oxic and suboxic macroscopic growths along an acid mine drainage.</title>
        <authorList>
            <person name="Mendez-Garcia C."/>
            <person name="Mesa V."/>
            <person name="Sprenger R.R."/>
            <person name="Richter M."/>
            <person name="Diez M.S."/>
            <person name="Solano J."/>
            <person name="Bargiela R."/>
            <person name="Golyshina O.V."/>
            <person name="Manteca A."/>
            <person name="Ramos J.L."/>
            <person name="Gallego J.R."/>
            <person name="Llorente I."/>
            <person name="Martins Dos Santos V.A."/>
            <person name="Jensen O.N."/>
            <person name="Pelaez A.I."/>
            <person name="Sanchez J."/>
            <person name="Ferrer M."/>
        </authorList>
    </citation>
    <scope>NUCLEOTIDE SEQUENCE</scope>
</reference>
<dbReference type="PANTHER" id="PTHR42939:SF1">
    <property type="entry name" value="ABC TRANSPORTER ATP-BINDING PROTEIN ALBC-RELATED"/>
    <property type="match status" value="1"/>
</dbReference>
<evidence type="ECO:0000313" key="5">
    <source>
        <dbReference type="EMBL" id="EQD53821.1"/>
    </source>
</evidence>
<sequence>MPALVETEGLTKRYKNLPVLENVSLTIEEGSIVGLLGPNGAGKSTLIQCILGLLAYEGQCRTLGRDPRRFRHRLMENTTYVPDQLCLPLWLTVEQLIQFMRSIHPRFSETQARRFLNQTEIKCSSRLYKLSKGMLVQLHLALALATDSQLLILDEPTLGLDVTRRKEFWKQVINDYSDGKRTLLIATHLIPEVEHLISHLILIHHGRIALNQSMDSVLENYQSVLALPGQIEALRTLKPIKEQEMFGRRVFLFEGRSPRELAPYGEIHQPPLTDIFEAVTQRDPS</sequence>
<dbReference type="InterPro" id="IPR027417">
    <property type="entry name" value="P-loop_NTPase"/>
</dbReference>
<dbReference type="Gene3D" id="3.40.50.300">
    <property type="entry name" value="P-loop containing nucleotide triphosphate hydrolases"/>
    <property type="match status" value="1"/>
</dbReference>
<dbReference type="PANTHER" id="PTHR42939">
    <property type="entry name" value="ABC TRANSPORTER ATP-BINDING PROTEIN ALBC-RELATED"/>
    <property type="match status" value="1"/>
</dbReference>
<dbReference type="Pfam" id="PF00005">
    <property type="entry name" value="ABC_tran"/>
    <property type="match status" value="1"/>
</dbReference>
<dbReference type="AlphaFoldDB" id="T0ZZU0"/>
<evidence type="ECO:0000256" key="1">
    <source>
        <dbReference type="ARBA" id="ARBA00022448"/>
    </source>
</evidence>
<proteinExistence type="predicted"/>
<dbReference type="InterPro" id="IPR003439">
    <property type="entry name" value="ABC_transporter-like_ATP-bd"/>
</dbReference>
<dbReference type="PROSITE" id="PS50893">
    <property type="entry name" value="ABC_TRANSPORTER_2"/>
    <property type="match status" value="1"/>
</dbReference>
<evidence type="ECO:0000256" key="3">
    <source>
        <dbReference type="ARBA" id="ARBA00022840"/>
    </source>
</evidence>
<protein>
    <submittedName>
        <fullName evidence="5">ABC transporter ATP-binding protein</fullName>
    </submittedName>
</protein>
<feature type="domain" description="ABC transporter" evidence="4">
    <location>
        <begin position="5"/>
        <end position="230"/>
    </location>
</feature>
<evidence type="ECO:0000256" key="2">
    <source>
        <dbReference type="ARBA" id="ARBA00022741"/>
    </source>
</evidence>
<keyword evidence="3 5" id="KW-0067">ATP-binding</keyword>
<keyword evidence="2" id="KW-0547">Nucleotide-binding</keyword>
<organism evidence="5">
    <name type="scientific">mine drainage metagenome</name>
    <dbReference type="NCBI Taxonomy" id="410659"/>
    <lineage>
        <taxon>unclassified sequences</taxon>
        <taxon>metagenomes</taxon>
        <taxon>ecological metagenomes</taxon>
    </lineage>
</organism>
<comment type="caution">
    <text evidence="5">The sequence shown here is derived from an EMBL/GenBank/DDBJ whole genome shotgun (WGS) entry which is preliminary data.</text>
</comment>
<dbReference type="GO" id="GO:0016887">
    <property type="term" value="F:ATP hydrolysis activity"/>
    <property type="evidence" value="ECO:0007669"/>
    <property type="project" value="InterPro"/>
</dbReference>
<dbReference type="GO" id="GO:0005524">
    <property type="term" value="F:ATP binding"/>
    <property type="evidence" value="ECO:0007669"/>
    <property type="project" value="UniProtKB-KW"/>
</dbReference>
<keyword evidence="1" id="KW-0813">Transport</keyword>
<dbReference type="CDD" id="cd03230">
    <property type="entry name" value="ABC_DR_subfamily_A"/>
    <property type="match status" value="1"/>
</dbReference>
<dbReference type="InterPro" id="IPR051782">
    <property type="entry name" value="ABC_Transporter_VariousFunc"/>
</dbReference>
<dbReference type="SMART" id="SM00382">
    <property type="entry name" value="AAA"/>
    <property type="match status" value="1"/>
</dbReference>
<gene>
    <name evidence="5" type="ORF">B1B_10011</name>
</gene>
<reference evidence="5" key="1">
    <citation type="submission" date="2013-08" db="EMBL/GenBank/DDBJ databases">
        <authorList>
            <person name="Mendez C."/>
            <person name="Richter M."/>
            <person name="Ferrer M."/>
            <person name="Sanchez J."/>
        </authorList>
    </citation>
    <scope>NUCLEOTIDE SEQUENCE</scope>
</reference>
<name>T0ZZU0_9ZZZZ</name>
<dbReference type="EMBL" id="AUZY01006602">
    <property type="protein sequence ID" value="EQD53821.1"/>
    <property type="molecule type" value="Genomic_DNA"/>
</dbReference>
<dbReference type="InterPro" id="IPR003593">
    <property type="entry name" value="AAA+_ATPase"/>
</dbReference>
<accession>T0ZZU0</accession>
<evidence type="ECO:0000259" key="4">
    <source>
        <dbReference type="PROSITE" id="PS50893"/>
    </source>
</evidence>